<keyword evidence="3" id="KW-1185">Reference proteome</keyword>
<dbReference type="PANTHER" id="PTHR43591">
    <property type="entry name" value="METHYLTRANSFERASE"/>
    <property type="match status" value="1"/>
</dbReference>
<evidence type="ECO:0000313" key="2">
    <source>
        <dbReference type="EMBL" id="QDT72429.1"/>
    </source>
</evidence>
<dbReference type="GO" id="GO:0043770">
    <property type="term" value="F:demethylmenaquinone methyltransferase activity"/>
    <property type="evidence" value="ECO:0007669"/>
    <property type="project" value="UniProtKB-EC"/>
</dbReference>
<dbReference type="GO" id="GO:0008757">
    <property type="term" value="F:S-adenosylmethionine-dependent methyltransferase activity"/>
    <property type="evidence" value="ECO:0007669"/>
    <property type="project" value="InterPro"/>
</dbReference>
<name>A0A517TVN6_9BACT</name>
<dbReference type="InterPro" id="IPR029063">
    <property type="entry name" value="SAM-dependent_MTases_sf"/>
</dbReference>
<dbReference type="KEGG" id="llh:I41_16070"/>
<sequence>MPKTIKPPKARKPKGERKALHRLIENDLIRRVSYHEYRDKVQRVYGGPKGALLTVASMVSLHIPLGERVFRSRKFDLRGAKSFLDVGSGAGQLAGHLLKYGDPDASVTCTDLSRQMLRRARNRLKSDRPRFVACDLSQLPFEDNSFDCITCGYVLEHLPNAEPGLAELSRVLQRGGRMFLLTTEDSFSGAWTSRLWYCRTYNRNELMRLCERLGLHWKQEIWFTRMHKAFRAGGICVEIEKR</sequence>
<dbReference type="Gene3D" id="3.40.50.150">
    <property type="entry name" value="Vaccinia Virus protein VP39"/>
    <property type="match status" value="1"/>
</dbReference>
<gene>
    <name evidence="2" type="primary">ubiE_3</name>
    <name evidence="2" type="ORF">I41_16070</name>
</gene>
<dbReference type="SUPFAM" id="SSF53335">
    <property type="entry name" value="S-adenosyl-L-methionine-dependent methyltransferases"/>
    <property type="match status" value="1"/>
</dbReference>
<dbReference type="Pfam" id="PF08241">
    <property type="entry name" value="Methyltransf_11"/>
    <property type="match status" value="1"/>
</dbReference>
<reference evidence="2 3" key="1">
    <citation type="submission" date="2019-02" db="EMBL/GenBank/DDBJ databases">
        <title>Deep-cultivation of Planctomycetes and their phenomic and genomic characterization uncovers novel biology.</title>
        <authorList>
            <person name="Wiegand S."/>
            <person name="Jogler M."/>
            <person name="Boedeker C."/>
            <person name="Pinto D."/>
            <person name="Vollmers J."/>
            <person name="Rivas-Marin E."/>
            <person name="Kohn T."/>
            <person name="Peeters S.H."/>
            <person name="Heuer A."/>
            <person name="Rast P."/>
            <person name="Oberbeckmann S."/>
            <person name="Bunk B."/>
            <person name="Jeske O."/>
            <person name="Meyerdierks A."/>
            <person name="Storesund J.E."/>
            <person name="Kallscheuer N."/>
            <person name="Luecker S."/>
            <person name="Lage O.M."/>
            <person name="Pohl T."/>
            <person name="Merkel B.J."/>
            <person name="Hornburger P."/>
            <person name="Mueller R.-W."/>
            <person name="Bruemmer F."/>
            <person name="Labrenz M."/>
            <person name="Spormann A.M."/>
            <person name="Op den Camp H."/>
            <person name="Overmann J."/>
            <person name="Amann R."/>
            <person name="Jetten M.S.M."/>
            <person name="Mascher T."/>
            <person name="Medema M.H."/>
            <person name="Devos D.P."/>
            <person name="Kaster A.-K."/>
            <person name="Ovreas L."/>
            <person name="Rohde M."/>
            <person name="Galperin M.Y."/>
            <person name="Jogler C."/>
        </authorList>
    </citation>
    <scope>NUCLEOTIDE SEQUENCE [LARGE SCALE GENOMIC DNA]</scope>
    <source>
        <strain evidence="2 3">I41</strain>
    </source>
</reference>
<dbReference type="GO" id="GO:0032259">
    <property type="term" value="P:methylation"/>
    <property type="evidence" value="ECO:0007669"/>
    <property type="project" value="UniProtKB-KW"/>
</dbReference>
<dbReference type="InterPro" id="IPR013216">
    <property type="entry name" value="Methyltransf_11"/>
</dbReference>
<dbReference type="RefSeq" id="WP_145432004.1">
    <property type="nucleotide sequence ID" value="NZ_CP036339.1"/>
</dbReference>
<dbReference type="AlphaFoldDB" id="A0A517TVN6"/>
<dbReference type="Proteomes" id="UP000317909">
    <property type="component" value="Chromosome"/>
</dbReference>
<dbReference type="OrthoDB" id="272052at2"/>
<keyword evidence="2" id="KW-0489">Methyltransferase</keyword>
<feature type="domain" description="Methyltransferase type 11" evidence="1">
    <location>
        <begin position="84"/>
        <end position="179"/>
    </location>
</feature>
<organism evidence="2 3">
    <name type="scientific">Lacipirellula limnantheis</name>
    <dbReference type="NCBI Taxonomy" id="2528024"/>
    <lineage>
        <taxon>Bacteria</taxon>
        <taxon>Pseudomonadati</taxon>
        <taxon>Planctomycetota</taxon>
        <taxon>Planctomycetia</taxon>
        <taxon>Pirellulales</taxon>
        <taxon>Lacipirellulaceae</taxon>
        <taxon>Lacipirellula</taxon>
    </lineage>
</organism>
<dbReference type="CDD" id="cd02440">
    <property type="entry name" value="AdoMet_MTases"/>
    <property type="match status" value="1"/>
</dbReference>
<dbReference type="EMBL" id="CP036339">
    <property type="protein sequence ID" value="QDT72429.1"/>
    <property type="molecule type" value="Genomic_DNA"/>
</dbReference>
<proteinExistence type="predicted"/>
<protein>
    <submittedName>
        <fullName evidence="2">Demethylmenaquinone methyltransferase</fullName>
        <ecNumber evidence="2">2.1.1.163</ecNumber>
    </submittedName>
</protein>
<evidence type="ECO:0000259" key="1">
    <source>
        <dbReference type="Pfam" id="PF08241"/>
    </source>
</evidence>
<keyword evidence="2" id="KW-0808">Transferase</keyword>
<evidence type="ECO:0000313" key="3">
    <source>
        <dbReference type="Proteomes" id="UP000317909"/>
    </source>
</evidence>
<dbReference type="EC" id="2.1.1.163" evidence="2"/>
<accession>A0A517TVN6</accession>